<dbReference type="GO" id="GO:0009007">
    <property type="term" value="F:site-specific DNA-methyltransferase (adenine-specific) activity"/>
    <property type="evidence" value="ECO:0007669"/>
    <property type="project" value="UniProtKB-EC"/>
</dbReference>
<reference evidence="7" key="1">
    <citation type="submission" date="2018-05" db="EMBL/GenBank/DDBJ databases">
        <authorList>
            <person name="Lanie J.A."/>
            <person name="Ng W.-L."/>
            <person name="Kazmierczak K.M."/>
            <person name="Andrzejewski T.M."/>
            <person name="Davidsen T.M."/>
            <person name="Wayne K.J."/>
            <person name="Tettelin H."/>
            <person name="Glass J.I."/>
            <person name="Rusch D."/>
            <person name="Podicherti R."/>
            <person name="Tsui H.-C.T."/>
            <person name="Winkler M.E."/>
        </authorList>
    </citation>
    <scope>NUCLEOTIDE SEQUENCE</scope>
</reference>
<dbReference type="GO" id="GO:0003676">
    <property type="term" value="F:nucleic acid binding"/>
    <property type="evidence" value="ECO:0007669"/>
    <property type="project" value="InterPro"/>
</dbReference>
<dbReference type="PANTHER" id="PTHR33841:SF1">
    <property type="entry name" value="DNA METHYLTRANSFERASE A"/>
    <property type="match status" value="1"/>
</dbReference>
<dbReference type="EC" id="2.1.1.72" evidence="1"/>
<dbReference type="PROSITE" id="PS00092">
    <property type="entry name" value="N6_MTASE"/>
    <property type="match status" value="1"/>
</dbReference>
<dbReference type="PANTHER" id="PTHR33841">
    <property type="entry name" value="DNA METHYLTRANSFERASE YEEA-RELATED"/>
    <property type="match status" value="1"/>
</dbReference>
<evidence type="ECO:0000256" key="2">
    <source>
        <dbReference type="ARBA" id="ARBA00022603"/>
    </source>
</evidence>
<dbReference type="InterPro" id="IPR029063">
    <property type="entry name" value="SAM-dependent_MTases_sf"/>
</dbReference>
<dbReference type="SUPFAM" id="SSF53335">
    <property type="entry name" value="S-adenosyl-L-methionine-dependent methyltransferases"/>
    <property type="match status" value="1"/>
</dbReference>
<dbReference type="GO" id="GO:0006304">
    <property type="term" value="P:DNA modification"/>
    <property type="evidence" value="ECO:0007669"/>
    <property type="project" value="InterPro"/>
</dbReference>
<protein>
    <recommendedName>
        <fullName evidence="1">site-specific DNA-methyltransferase (adenine-specific)</fullName>
        <ecNumber evidence="1">2.1.1.72</ecNumber>
    </recommendedName>
</protein>
<dbReference type="InterPro" id="IPR011639">
    <property type="entry name" value="MethylTrfase_TaqI-like_dom"/>
</dbReference>
<name>A0A382YVT4_9ZZZZ</name>
<gene>
    <name evidence="7" type="ORF">METZ01_LOCUS440085</name>
</gene>
<evidence type="ECO:0000313" key="7">
    <source>
        <dbReference type="EMBL" id="SVD87231.1"/>
    </source>
</evidence>
<dbReference type="Gene3D" id="3.40.50.150">
    <property type="entry name" value="Vaccinia Virus protein VP39"/>
    <property type="match status" value="1"/>
</dbReference>
<dbReference type="CDD" id="cd02440">
    <property type="entry name" value="AdoMet_MTases"/>
    <property type="match status" value="1"/>
</dbReference>
<dbReference type="PRINTS" id="PR00507">
    <property type="entry name" value="N12N6MTFRASE"/>
</dbReference>
<evidence type="ECO:0000256" key="3">
    <source>
        <dbReference type="ARBA" id="ARBA00022679"/>
    </source>
</evidence>
<evidence type="ECO:0000259" key="6">
    <source>
        <dbReference type="Pfam" id="PF07669"/>
    </source>
</evidence>
<proteinExistence type="predicted"/>
<sequence>MVSKGLRPVDLAFLGGAENQGDKGQYLTPTVIAERLAEDIEELSESRPEVIHDLGCGPGALAEAVLDRFPECKAIGYDNDETALEIFHGRFEGRCLETHPRDLLLNPIEGGIDHAISNPPYLLSRRIGRKRTKQIRKLGYFSTAKGKLNTFGLFIEMAVRALNQGGVAAFIVPHGVANLGDHEALRALLIKECDCVRVTWMS</sequence>
<dbReference type="InterPro" id="IPR002052">
    <property type="entry name" value="DNA_methylase_N6_adenine_CS"/>
</dbReference>
<evidence type="ECO:0000256" key="1">
    <source>
        <dbReference type="ARBA" id="ARBA00011900"/>
    </source>
</evidence>
<keyword evidence="2" id="KW-0489">Methyltransferase</keyword>
<dbReference type="Pfam" id="PF07669">
    <property type="entry name" value="Eco57I"/>
    <property type="match status" value="1"/>
</dbReference>
<accession>A0A382YVT4</accession>
<dbReference type="InterPro" id="IPR050953">
    <property type="entry name" value="N4_N6_ade-DNA_methylase"/>
</dbReference>
<evidence type="ECO:0000256" key="4">
    <source>
        <dbReference type="ARBA" id="ARBA00022691"/>
    </source>
</evidence>
<feature type="domain" description="Type II methyltransferase M.TaqI-like" evidence="6">
    <location>
        <begin position="108"/>
        <end position="194"/>
    </location>
</feature>
<dbReference type="GO" id="GO:0032259">
    <property type="term" value="P:methylation"/>
    <property type="evidence" value="ECO:0007669"/>
    <property type="project" value="UniProtKB-KW"/>
</dbReference>
<comment type="catalytic activity">
    <reaction evidence="5">
        <text>a 2'-deoxyadenosine in DNA + S-adenosyl-L-methionine = an N(6)-methyl-2'-deoxyadenosine in DNA + S-adenosyl-L-homocysteine + H(+)</text>
        <dbReference type="Rhea" id="RHEA:15197"/>
        <dbReference type="Rhea" id="RHEA-COMP:12418"/>
        <dbReference type="Rhea" id="RHEA-COMP:12419"/>
        <dbReference type="ChEBI" id="CHEBI:15378"/>
        <dbReference type="ChEBI" id="CHEBI:57856"/>
        <dbReference type="ChEBI" id="CHEBI:59789"/>
        <dbReference type="ChEBI" id="CHEBI:90615"/>
        <dbReference type="ChEBI" id="CHEBI:90616"/>
        <dbReference type="EC" id="2.1.1.72"/>
    </reaction>
</comment>
<dbReference type="EMBL" id="UINC01178851">
    <property type="protein sequence ID" value="SVD87231.1"/>
    <property type="molecule type" value="Genomic_DNA"/>
</dbReference>
<organism evidence="7">
    <name type="scientific">marine metagenome</name>
    <dbReference type="NCBI Taxonomy" id="408172"/>
    <lineage>
        <taxon>unclassified sequences</taxon>
        <taxon>metagenomes</taxon>
        <taxon>ecological metagenomes</taxon>
    </lineage>
</organism>
<evidence type="ECO:0000256" key="5">
    <source>
        <dbReference type="ARBA" id="ARBA00047942"/>
    </source>
</evidence>
<keyword evidence="4" id="KW-0949">S-adenosyl-L-methionine</keyword>
<keyword evidence="3" id="KW-0808">Transferase</keyword>
<feature type="non-terminal residue" evidence="7">
    <location>
        <position position="202"/>
    </location>
</feature>
<dbReference type="AlphaFoldDB" id="A0A382YVT4"/>